<name>A0A498R8R9_9FIRM</name>
<evidence type="ECO:0000256" key="3">
    <source>
        <dbReference type="PROSITE-ProRule" id="PRU00284"/>
    </source>
</evidence>
<proteinExistence type="inferred from homology"/>
<feature type="transmembrane region" description="Helical" evidence="5">
    <location>
        <begin position="189"/>
        <end position="211"/>
    </location>
</feature>
<dbReference type="FunFam" id="1.10.287.950:FF:000001">
    <property type="entry name" value="Methyl-accepting chemotaxis sensory transducer"/>
    <property type="match status" value="1"/>
</dbReference>
<dbReference type="GO" id="GO:0007165">
    <property type="term" value="P:signal transduction"/>
    <property type="evidence" value="ECO:0007669"/>
    <property type="project" value="UniProtKB-KW"/>
</dbReference>
<gene>
    <name evidence="8" type="ORF">LUCI_2864</name>
</gene>
<keyword evidence="1" id="KW-0488">Methylation</keyword>
<dbReference type="PROSITE" id="PS50885">
    <property type="entry name" value="HAMP"/>
    <property type="match status" value="1"/>
</dbReference>
<dbReference type="InterPro" id="IPR003660">
    <property type="entry name" value="HAMP_dom"/>
</dbReference>
<dbReference type="SUPFAM" id="SSF58104">
    <property type="entry name" value="Methyl-accepting chemotaxis protein (MCP) signaling domain"/>
    <property type="match status" value="1"/>
</dbReference>
<comment type="similarity">
    <text evidence="2">Belongs to the methyl-accepting chemotaxis (MCP) protein family.</text>
</comment>
<dbReference type="Gene3D" id="6.10.340.10">
    <property type="match status" value="1"/>
</dbReference>
<feature type="domain" description="HAMP" evidence="7">
    <location>
        <begin position="213"/>
        <end position="265"/>
    </location>
</feature>
<dbReference type="SMART" id="SM00304">
    <property type="entry name" value="HAMP"/>
    <property type="match status" value="1"/>
</dbReference>
<sequence>MTWFYNWKIAKKLLTGFVLVAAIAGIVGAFGIYNLYTLTNEDKQLYELSTVPLGDVMDMLESYYITRVQVRNMMLSKDPAERENLAAQSRQEVQKFKKSIEKYATTVHTDAGRQNLAALQAGIAAYEPLMEKAIGQVQSGQMAAAAQLSQTEGIRVGKMVEDALRAAKDLKIKEAEAKAASNQVAAHQAMIVVNGIVVLAVLVAILLGFFLSRIISNPINRLVAAAERLAVGDVNVNIEASTSDEVGILMRSFGKMVDSIREQALAVEKIAAGDLTVQVKVRSENDLLGKKLSEMIETNNQILGSVSYAAEQVAAGSQQIAASGQALSQGSTEQASSIEEITASMTQVAAQTKQNAVNANQANELAAMAREQATEGNIQMQGMVKAMAEINESSTNISRIIKVIDEIAFQTNILALNAAVEAARAGQHGKGFAVVAEEVRNLAARSANAAKETTAMIEGSIKKVDAGTKIANQTAEALNGIVDGVAKAAALVGEIAAASNEQATAISQVNQAITQVSQVVQTNSATAEESAAASEELSGQAEIMKENVRRFKLKKISRGVKNGGETALSPEVLQAIESMLEKRKQTEPAGDGRCQPALTAKAKIVLDDNEFGKY</sequence>
<keyword evidence="9" id="KW-1185">Reference proteome</keyword>
<dbReference type="AlphaFoldDB" id="A0A498R8R9"/>
<dbReference type="CDD" id="cd11386">
    <property type="entry name" value="MCP_signal"/>
    <property type="match status" value="1"/>
</dbReference>
<evidence type="ECO:0000313" key="8">
    <source>
        <dbReference type="EMBL" id="VBB07599.1"/>
    </source>
</evidence>
<dbReference type="PROSITE" id="PS50111">
    <property type="entry name" value="CHEMOTAXIS_TRANSDUC_2"/>
    <property type="match status" value="1"/>
</dbReference>
<keyword evidence="5" id="KW-0812">Transmembrane</keyword>
<evidence type="ECO:0000256" key="5">
    <source>
        <dbReference type="SAM" id="Phobius"/>
    </source>
</evidence>
<keyword evidence="4" id="KW-0175">Coiled coil</keyword>
<evidence type="ECO:0000259" key="6">
    <source>
        <dbReference type="PROSITE" id="PS50111"/>
    </source>
</evidence>
<dbReference type="InterPro" id="IPR004089">
    <property type="entry name" value="MCPsignal_dom"/>
</dbReference>
<evidence type="ECO:0000256" key="1">
    <source>
        <dbReference type="ARBA" id="ARBA00022481"/>
    </source>
</evidence>
<keyword evidence="5" id="KW-1133">Transmembrane helix</keyword>
<dbReference type="GO" id="GO:0006935">
    <property type="term" value="P:chemotaxis"/>
    <property type="evidence" value="ECO:0007669"/>
    <property type="project" value="UniProtKB-KW"/>
</dbReference>
<dbReference type="CDD" id="cd19411">
    <property type="entry name" value="MCP2201-like_sensor"/>
    <property type="match status" value="1"/>
</dbReference>
<keyword evidence="5" id="KW-0472">Membrane</keyword>
<protein>
    <submittedName>
        <fullName evidence="8">Four helix bundle sensory module for signal transduction</fullName>
    </submittedName>
</protein>
<reference evidence="8 9" key="1">
    <citation type="submission" date="2018-06" db="EMBL/GenBank/DDBJ databases">
        <authorList>
            <person name="Strepis N."/>
        </authorList>
    </citation>
    <scope>NUCLEOTIDE SEQUENCE [LARGE SCALE GENOMIC DNA]</scope>
    <source>
        <strain evidence="8">LUCI</strain>
    </source>
</reference>
<dbReference type="CDD" id="cd06225">
    <property type="entry name" value="HAMP"/>
    <property type="match status" value="2"/>
</dbReference>
<keyword evidence="3" id="KW-0807">Transducer</keyword>
<dbReference type="InterPro" id="IPR051310">
    <property type="entry name" value="MCP_chemotaxis"/>
</dbReference>
<accession>A0A498R8R9</accession>
<dbReference type="Gene3D" id="1.10.287.950">
    <property type="entry name" value="Methyl-accepting chemotaxis protein"/>
    <property type="match status" value="1"/>
</dbReference>
<dbReference type="Pfam" id="PF00015">
    <property type="entry name" value="MCPsignal"/>
    <property type="match status" value="1"/>
</dbReference>
<dbReference type="PANTHER" id="PTHR43531:SF14">
    <property type="entry name" value="METHYL-ACCEPTING CHEMOTAXIS PROTEIN I-RELATED"/>
    <property type="match status" value="1"/>
</dbReference>
<dbReference type="InterPro" id="IPR024478">
    <property type="entry name" value="HlyB_4HB_MCP"/>
</dbReference>
<dbReference type="OrthoDB" id="9814363at2"/>
<dbReference type="RefSeq" id="WP_122628530.1">
    <property type="nucleotide sequence ID" value="NZ_UPPP01000077.1"/>
</dbReference>
<dbReference type="Pfam" id="PF12729">
    <property type="entry name" value="4HB_MCP_1"/>
    <property type="match status" value="1"/>
</dbReference>
<dbReference type="SMART" id="SM00283">
    <property type="entry name" value="MA"/>
    <property type="match status" value="1"/>
</dbReference>
<dbReference type="EMBL" id="UPPP01000077">
    <property type="protein sequence ID" value="VBB07599.1"/>
    <property type="molecule type" value="Genomic_DNA"/>
</dbReference>
<dbReference type="Pfam" id="PF00672">
    <property type="entry name" value="HAMP"/>
    <property type="match status" value="1"/>
</dbReference>
<feature type="coiled-coil region" evidence="4">
    <location>
        <begin position="160"/>
        <end position="190"/>
    </location>
</feature>
<organism evidence="8 9">
    <name type="scientific">Lucifera butyrica</name>
    <dbReference type="NCBI Taxonomy" id="1351585"/>
    <lineage>
        <taxon>Bacteria</taxon>
        <taxon>Bacillati</taxon>
        <taxon>Bacillota</taxon>
        <taxon>Negativicutes</taxon>
        <taxon>Veillonellales</taxon>
        <taxon>Veillonellaceae</taxon>
        <taxon>Lucifera</taxon>
    </lineage>
</organism>
<evidence type="ECO:0000256" key="4">
    <source>
        <dbReference type="SAM" id="Coils"/>
    </source>
</evidence>
<dbReference type="InterPro" id="IPR047347">
    <property type="entry name" value="YvaQ-like_sensor"/>
</dbReference>
<dbReference type="GO" id="GO:0005886">
    <property type="term" value="C:plasma membrane"/>
    <property type="evidence" value="ECO:0007669"/>
    <property type="project" value="TreeGrafter"/>
</dbReference>
<dbReference type="GO" id="GO:0004888">
    <property type="term" value="F:transmembrane signaling receptor activity"/>
    <property type="evidence" value="ECO:0007669"/>
    <property type="project" value="TreeGrafter"/>
</dbReference>
<dbReference type="PANTHER" id="PTHR43531">
    <property type="entry name" value="PROTEIN ICFG"/>
    <property type="match status" value="1"/>
</dbReference>
<evidence type="ECO:0000256" key="2">
    <source>
        <dbReference type="ARBA" id="ARBA00029447"/>
    </source>
</evidence>
<evidence type="ECO:0000313" key="9">
    <source>
        <dbReference type="Proteomes" id="UP000277811"/>
    </source>
</evidence>
<dbReference type="Proteomes" id="UP000277811">
    <property type="component" value="Unassembled WGS sequence"/>
</dbReference>
<evidence type="ECO:0000259" key="7">
    <source>
        <dbReference type="PROSITE" id="PS50885"/>
    </source>
</evidence>
<feature type="domain" description="Methyl-accepting transducer" evidence="6">
    <location>
        <begin position="309"/>
        <end position="538"/>
    </location>
</feature>